<evidence type="ECO:0000313" key="3">
    <source>
        <dbReference type="Proteomes" id="UP000447876"/>
    </source>
</evidence>
<feature type="transmembrane region" description="Helical" evidence="1">
    <location>
        <begin position="211"/>
        <end position="229"/>
    </location>
</feature>
<feature type="transmembrane region" description="Helical" evidence="1">
    <location>
        <begin position="148"/>
        <end position="165"/>
    </location>
</feature>
<dbReference type="AlphaFoldDB" id="A0A7X2Z350"/>
<dbReference type="Proteomes" id="UP000447876">
    <property type="component" value="Unassembled WGS sequence"/>
</dbReference>
<comment type="caution">
    <text evidence="2">The sequence shown here is derived from an EMBL/GenBank/DDBJ whole genome shotgun (WGS) entry which is preliminary data.</text>
</comment>
<organism evidence="2 3">
    <name type="scientific">Paenibacillus woosongensis</name>
    <dbReference type="NCBI Taxonomy" id="307580"/>
    <lineage>
        <taxon>Bacteria</taxon>
        <taxon>Bacillati</taxon>
        <taxon>Bacillota</taxon>
        <taxon>Bacilli</taxon>
        <taxon>Bacillales</taxon>
        <taxon>Paenibacillaceae</taxon>
        <taxon>Paenibacillus</taxon>
    </lineage>
</organism>
<proteinExistence type="predicted"/>
<name>A0A7X2Z350_9BACL</name>
<feature type="transmembrane region" description="Helical" evidence="1">
    <location>
        <begin position="96"/>
        <end position="114"/>
    </location>
</feature>
<evidence type="ECO:0000313" key="2">
    <source>
        <dbReference type="EMBL" id="MUG46642.1"/>
    </source>
</evidence>
<reference evidence="2 3" key="1">
    <citation type="submission" date="2019-11" db="EMBL/GenBank/DDBJ databases">
        <title>Draft genome sequences of five Paenibacillus species of dairy origin.</title>
        <authorList>
            <person name="Olajide A.M."/>
            <person name="Chen S."/>
            <person name="Lapointe G."/>
        </authorList>
    </citation>
    <scope>NUCLEOTIDE SEQUENCE [LARGE SCALE GENOMIC DNA]</scope>
    <source>
        <strain evidence="2 3">12CR55</strain>
    </source>
</reference>
<feature type="transmembrane region" description="Helical" evidence="1">
    <location>
        <begin position="21"/>
        <end position="39"/>
    </location>
</feature>
<keyword evidence="1" id="KW-0812">Transmembrane</keyword>
<feature type="transmembrane region" description="Helical" evidence="1">
    <location>
        <begin position="51"/>
        <end position="69"/>
    </location>
</feature>
<gene>
    <name evidence="2" type="ORF">GNP95_16770</name>
</gene>
<sequence>MKTELKALGSQVRLDLSIGKQPLFLLTLLIYFTYWAAIWLADPYRPQTVNYYAEMGMFPIVIMLTVLLFEREIGGGSMEVIATYPVSLRLMAVRKWILALVLAALAGLGWMAMYRMKFGGIVNVMHPWNGGEAVSRQAGYLPLLLQTLPAYMLLASVAVLGIAWFQKLYGGLMIAFALWILDTVSAGRILGGFTLYTAYLTEGSSFIANRVSLLVLAGSLLLLAGGVMGSRERWIGREEE</sequence>
<dbReference type="EMBL" id="WNZW01000007">
    <property type="protein sequence ID" value="MUG46642.1"/>
    <property type="molecule type" value="Genomic_DNA"/>
</dbReference>
<feature type="transmembrane region" description="Helical" evidence="1">
    <location>
        <begin position="172"/>
        <end position="199"/>
    </location>
</feature>
<keyword evidence="1" id="KW-1133">Transmembrane helix</keyword>
<keyword evidence="1" id="KW-0472">Membrane</keyword>
<protein>
    <submittedName>
        <fullName evidence="2">Uncharacterized protein</fullName>
    </submittedName>
</protein>
<accession>A0A7X2Z350</accession>
<dbReference type="RefSeq" id="WP_155612028.1">
    <property type="nucleotide sequence ID" value="NZ_WNZW01000007.1"/>
</dbReference>
<evidence type="ECO:0000256" key="1">
    <source>
        <dbReference type="SAM" id="Phobius"/>
    </source>
</evidence>
<dbReference type="OrthoDB" id="2597063at2"/>